<dbReference type="PANTHER" id="PTHR30614">
    <property type="entry name" value="MEMBRANE COMPONENT OF AMINO ACID ABC TRANSPORTER"/>
    <property type="match status" value="1"/>
</dbReference>
<dbReference type="InterPro" id="IPR010065">
    <property type="entry name" value="AA_ABC_transptr_permease_3TM"/>
</dbReference>
<feature type="transmembrane region" description="Helical" evidence="8">
    <location>
        <begin position="335"/>
        <end position="356"/>
    </location>
</feature>
<comment type="similarity">
    <text evidence="8">Belongs to the binding-protein-dependent transport system permease family.</text>
</comment>
<keyword evidence="11" id="KW-1185">Reference proteome</keyword>
<evidence type="ECO:0000313" key="11">
    <source>
        <dbReference type="Proteomes" id="UP001501288"/>
    </source>
</evidence>
<dbReference type="SUPFAM" id="SSF53850">
    <property type="entry name" value="Periplasmic binding protein-like II"/>
    <property type="match status" value="1"/>
</dbReference>
<evidence type="ECO:0000313" key="10">
    <source>
        <dbReference type="EMBL" id="GAA1529561.1"/>
    </source>
</evidence>
<feature type="domain" description="ABC transmembrane type-1" evidence="9">
    <location>
        <begin position="293"/>
        <end position="485"/>
    </location>
</feature>
<dbReference type="PANTHER" id="PTHR30614:SF0">
    <property type="entry name" value="L-CYSTINE TRANSPORT SYSTEM PERMEASE PROTEIN TCYL"/>
    <property type="match status" value="1"/>
</dbReference>
<evidence type="ECO:0000256" key="3">
    <source>
        <dbReference type="ARBA" id="ARBA00022475"/>
    </source>
</evidence>
<evidence type="ECO:0000256" key="5">
    <source>
        <dbReference type="ARBA" id="ARBA00022970"/>
    </source>
</evidence>
<proteinExistence type="inferred from homology"/>
<evidence type="ECO:0000256" key="2">
    <source>
        <dbReference type="ARBA" id="ARBA00022448"/>
    </source>
</evidence>
<dbReference type="PROSITE" id="PS50928">
    <property type="entry name" value="ABC_TM1"/>
    <property type="match status" value="1"/>
</dbReference>
<dbReference type="Gene3D" id="3.40.190.10">
    <property type="entry name" value="Periplasmic binding protein-like II"/>
    <property type="match status" value="2"/>
</dbReference>
<dbReference type="Proteomes" id="UP001501288">
    <property type="component" value="Unassembled WGS sequence"/>
</dbReference>
<evidence type="ECO:0000256" key="7">
    <source>
        <dbReference type="ARBA" id="ARBA00023136"/>
    </source>
</evidence>
<dbReference type="InterPro" id="IPR000515">
    <property type="entry name" value="MetI-like"/>
</dbReference>
<keyword evidence="2 8" id="KW-0813">Transport</keyword>
<evidence type="ECO:0000256" key="6">
    <source>
        <dbReference type="ARBA" id="ARBA00022989"/>
    </source>
</evidence>
<keyword evidence="5" id="KW-0029">Amino-acid transport</keyword>
<dbReference type="Pfam" id="PF00528">
    <property type="entry name" value="BPD_transp_1"/>
    <property type="match status" value="1"/>
</dbReference>
<dbReference type="SUPFAM" id="SSF161098">
    <property type="entry name" value="MetI-like"/>
    <property type="match status" value="1"/>
</dbReference>
<keyword evidence="3" id="KW-1003">Cell membrane</keyword>
<evidence type="ECO:0000256" key="1">
    <source>
        <dbReference type="ARBA" id="ARBA00004651"/>
    </source>
</evidence>
<evidence type="ECO:0000256" key="4">
    <source>
        <dbReference type="ARBA" id="ARBA00022692"/>
    </source>
</evidence>
<feature type="transmembrane region" description="Helical" evidence="8">
    <location>
        <begin position="464"/>
        <end position="484"/>
    </location>
</feature>
<evidence type="ECO:0000256" key="8">
    <source>
        <dbReference type="RuleBase" id="RU363032"/>
    </source>
</evidence>
<dbReference type="InterPro" id="IPR001638">
    <property type="entry name" value="Solute-binding_3/MltF_N"/>
</dbReference>
<comment type="subcellular location">
    <subcellularLocation>
        <location evidence="1 8">Cell membrane</location>
        <topology evidence="1 8">Multi-pass membrane protein</topology>
    </subcellularLocation>
</comment>
<name>A0ABN2AXX1_9MICO</name>
<dbReference type="Pfam" id="PF00497">
    <property type="entry name" value="SBP_bac_3"/>
    <property type="match status" value="1"/>
</dbReference>
<feature type="transmembrane region" description="Helical" evidence="8">
    <location>
        <begin position="301"/>
        <end position="323"/>
    </location>
</feature>
<dbReference type="Gene3D" id="1.10.3720.10">
    <property type="entry name" value="MetI-like"/>
    <property type="match status" value="1"/>
</dbReference>
<accession>A0ABN2AXX1</accession>
<dbReference type="SMART" id="SM00062">
    <property type="entry name" value="PBPb"/>
    <property type="match status" value="1"/>
</dbReference>
<organism evidence="10 11">
    <name type="scientific">Dermacoccus barathri</name>
    <dbReference type="NCBI Taxonomy" id="322601"/>
    <lineage>
        <taxon>Bacteria</taxon>
        <taxon>Bacillati</taxon>
        <taxon>Actinomycetota</taxon>
        <taxon>Actinomycetes</taxon>
        <taxon>Micrococcales</taxon>
        <taxon>Dermacoccaceae</taxon>
        <taxon>Dermacoccus</taxon>
    </lineage>
</organism>
<dbReference type="EMBL" id="BAAANV010000002">
    <property type="protein sequence ID" value="GAA1529561.1"/>
    <property type="molecule type" value="Genomic_DNA"/>
</dbReference>
<dbReference type="NCBIfam" id="TIGR01726">
    <property type="entry name" value="HEQRo_perm_3TM"/>
    <property type="match status" value="1"/>
</dbReference>
<keyword evidence="4 8" id="KW-0812">Transmembrane</keyword>
<comment type="caution">
    <text evidence="10">The sequence shown here is derived from an EMBL/GenBank/DDBJ whole genome shotgun (WGS) entry which is preliminary data.</text>
</comment>
<reference evidence="10 11" key="1">
    <citation type="journal article" date="2019" name="Int. J. Syst. Evol. Microbiol.">
        <title>The Global Catalogue of Microorganisms (GCM) 10K type strain sequencing project: providing services to taxonomists for standard genome sequencing and annotation.</title>
        <authorList>
            <consortium name="The Broad Institute Genomics Platform"/>
            <consortium name="The Broad Institute Genome Sequencing Center for Infectious Disease"/>
            <person name="Wu L."/>
            <person name="Ma J."/>
        </authorList>
    </citation>
    <scope>NUCLEOTIDE SEQUENCE [LARGE SCALE GENOMIC DNA]</scope>
    <source>
        <strain evidence="10 11">JCM 14588</strain>
    </source>
</reference>
<protein>
    <submittedName>
        <fullName evidence="10">ABC transporter permease subunit</fullName>
    </submittedName>
</protein>
<evidence type="ECO:0000259" key="9">
    <source>
        <dbReference type="PROSITE" id="PS50928"/>
    </source>
</evidence>
<sequence length="498" mass="53573">MGVRAYSRRVRMADRDGLGALRARGIFVALLSFVAAILFAGAAAPAAHAAESDQLPKTLRVGTEGVYPPFSFHKGGELTGYDVDYFREVGKRLGVKVQFVETPWDSMFAGLNSGRIDIIANQVTKNEERIAQYDLSSPYVTTTGVVVTKKSDNSVKKLADLKGKKSAQNITSDWANTAKGAGANIVSVEGMDKAAALVEQGRADAFVNDELAVKYYLATHPNSDLKIALTTEDKSESVFTARKDTNITPAVSKVIDQMEADGTSKKLYDKYFTTKATGQSTWDVIKENFGSMLLATVKVTIPLTAVAFVVGLVLALGVALARLSSNAAISWLARAFISIFRGTPLLVQLFIIFFGLPELGLKLNPWISAGIALSLNVAAYAAEIIRSAILSVPNGQWEAAETIGMSRPTALKRIVLPQASRVAVPPLSNTLISLVKDTSLAATIGVTEVFHQSQIAAAPTGKFLGLYITAALIYWVLCFVLSIVQTRLEDRLGRHVAR</sequence>
<keyword evidence="7 8" id="KW-0472">Membrane</keyword>
<dbReference type="InterPro" id="IPR043429">
    <property type="entry name" value="ArtM/GltK/GlnP/TcyL/YhdX-like"/>
</dbReference>
<dbReference type="InterPro" id="IPR035906">
    <property type="entry name" value="MetI-like_sf"/>
</dbReference>
<gene>
    <name evidence="10" type="ORF">GCM10009762_00100</name>
</gene>
<dbReference type="CDD" id="cd06261">
    <property type="entry name" value="TM_PBP2"/>
    <property type="match status" value="1"/>
</dbReference>
<keyword evidence="6 8" id="KW-1133">Transmembrane helix</keyword>